<dbReference type="GeneTree" id="ENSGT00390000006591"/>
<dbReference type="PANTHER" id="PTHR11922">
    <property type="entry name" value="GMP SYNTHASE-RELATED"/>
    <property type="match status" value="1"/>
</dbReference>
<keyword evidence="4" id="KW-0436">Ligase</keyword>
<dbReference type="InterPro" id="IPR022310">
    <property type="entry name" value="NAD/GMP_synthase"/>
</dbReference>
<dbReference type="Gene3D" id="3.40.50.880">
    <property type="match status" value="1"/>
</dbReference>
<dbReference type="Pfam" id="PF00117">
    <property type="entry name" value="GATase"/>
    <property type="match status" value="1"/>
</dbReference>
<feature type="domain" description="GMPS ATP-PPase" evidence="12">
    <location>
        <begin position="213"/>
        <end position="428"/>
    </location>
</feature>
<evidence type="ECO:0000256" key="7">
    <source>
        <dbReference type="ARBA" id="ARBA00022755"/>
    </source>
</evidence>
<dbReference type="GO" id="GO:0006177">
    <property type="term" value="P:GMP biosynthetic process"/>
    <property type="evidence" value="ECO:0000318"/>
    <property type="project" value="GO_Central"/>
</dbReference>
<evidence type="ECO:0000259" key="12">
    <source>
        <dbReference type="PROSITE" id="PS51553"/>
    </source>
</evidence>
<dbReference type="Proteomes" id="UP000008144">
    <property type="component" value="Chromosome 3"/>
</dbReference>
<sequence length="688" mass="76283">YHRNVFWFLLSSHLRCNMSNEVVVILDAGSQYGKIIDRRVRELNVLTDLLPLQTSASAIKEIGCKCIIISGGPSSVHQGEAPEFDSEIFNLGLPVLGICYGMQLINQVFGGTVATTEFREDGQFETELDKSCALFKGLDVSCQTVLLTHGDSVQTVAKDFSVVGKSDALVTAIANKAKNIYGVQFHPEVDLTVCGKQVMKNFLYDISGLKGSYTVTSREEACIQQIKTTIGKSKVLVLVSGGVDSTVLATLCYKALDATQVVAIHVDNGFMRKNESQEVLKALKLVNVDVKLVNASNTFYNSTTTLYVKHAKHKVNSRVLCQTLYPEEKRKIIGDTFMNIVDSEAHALGLTIDDCFLAQGTLRPDLIESASKLVSSNADAIKTHHNDTELVRALRARGRVLEPLRDFHKDEVRMLGRRLGLPEDLLMRQPFPGPGLAIRVLCAEEPFLCPEFSHTQTVLRLLAAYSNSINKPHALLQKIHAIISSEQEREKLQKYTDRFPMKAVLLPIKSVGVQGDGRTYSYVVGLSSPDPKPDWEALFFMAKTIPRICHNVNRITYIFGNVVSEQIQDITPTVLSFNVLSTLRQCDHVAHSVLVKRNLVKSISQMPVVLLPLHFDRNMLFRGPSCQRSVVIRPFITNDFMTGLAAYPGTHIPEDAVLEIATSIKKVPGISRVLYDLTSKPPGTTEWE</sequence>
<reference evidence="14" key="1">
    <citation type="journal article" date="2002" name="Science">
        <title>The draft genome of Ciona intestinalis: insights into chordate and vertebrate origins.</title>
        <authorList>
            <person name="Dehal P."/>
            <person name="Satou Y."/>
            <person name="Campbell R.K."/>
            <person name="Chapman J."/>
            <person name="Degnan B."/>
            <person name="De Tomaso A."/>
            <person name="Davidson B."/>
            <person name="Di Gregorio A."/>
            <person name="Gelpke M."/>
            <person name="Goodstein D.M."/>
            <person name="Harafuji N."/>
            <person name="Hastings K.E."/>
            <person name="Ho I."/>
            <person name="Hotta K."/>
            <person name="Huang W."/>
            <person name="Kawashima T."/>
            <person name="Lemaire P."/>
            <person name="Martinez D."/>
            <person name="Meinertzhagen I.A."/>
            <person name="Necula S."/>
            <person name="Nonaka M."/>
            <person name="Putnam N."/>
            <person name="Rash S."/>
            <person name="Saiga H."/>
            <person name="Satake M."/>
            <person name="Terry A."/>
            <person name="Yamada L."/>
            <person name="Wang H.G."/>
            <person name="Awazu S."/>
            <person name="Azumi K."/>
            <person name="Boore J."/>
            <person name="Branno M."/>
            <person name="Chin-Bow S."/>
            <person name="DeSantis R."/>
            <person name="Doyle S."/>
            <person name="Francino P."/>
            <person name="Keys D.N."/>
            <person name="Haga S."/>
            <person name="Hayashi H."/>
            <person name="Hino K."/>
            <person name="Imai K.S."/>
            <person name="Inaba K."/>
            <person name="Kano S."/>
            <person name="Kobayashi K."/>
            <person name="Kobayashi M."/>
            <person name="Lee B.I."/>
            <person name="Makabe K.W."/>
            <person name="Manohar C."/>
            <person name="Matassi G."/>
            <person name="Medina M."/>
            <person name="Mochizuki Y."/>
            <person name="Mount S."/>
            <person name="Morishita T."/>
            <person name="Miura S."/>
            <person name="Nakayama A."/>
            <person name="Nishizaka S."/>
            <person name="Nomoto H."/>
            <person name="Ohta F."/>
            <person name="Oishi K."/>
            <person name="Rigoutsos I."/>
            <person name="Sano M."/>
            <person name="Sasaki A."/>
            <person name="Sasakura Y."/>
            <person name="Shoguchi E."/>
            <person name="Shin-i T."/>
            <person name="Spagnuolo A."/>
            <person name="Stainier D."/>
            <person name="Suzuki M.M."/>
            <person name="Tassy O."/>
            <person name="Takatori N."/>
            <person name="Tokuoka M."/>
            <person name="Yagi K."/>
            <person name="Yoshizaki F."/>
            <person name="Wada S."/>
            <person name="Zhang C."/>
            <person name="Hyatt P.D."/>
            <person name="Larimer F."/>
            <person name="Detter C."/>
            <person name="Doggett N."/>
            <person name="Glavina T."/>
            <person name="Hawkins T."/>
            <person name="Richardson P."/>
            <person name="Lucas S."/>
            <person name="Kohara Y."/>
            <person name="Levine M."/>
            <person name="Satoh N."/>
            <person name="Rokhsar D.S."/>
        </authorList>
    </citation>
    <scope>NUCLEOTIDE SEQUENCE [LARGE SCALE GENOMIC DNA]</scope>
</reference>
<dbReference type="GO" id="GO:0003921">
    <property type="term" value="F:GMP synthase activity"/>
    <property type="evidence" value="ECO:0000318"/>
    <property type="project" value="GO_Central"/>
</dbReference>
<dbReference type="PROSITE" id="PS51273">
    <property type="entry name" value="GATASE_TYPE_1"/>
    <property type="match status" value="1"/>
</dbReference>
<dbReference type="FunCoup" id="F6U2U3">
    <property type="interactions" value="969"/>
</dbReference>
<dbReference type="Gene3D" id="3.40.50.620">
    <property type="entry name" value="HUPs"/>
    <property type="match status" value="1"/>
</dbReference>
<dbReference type="NCBIfam" id="TIGR00888">
    <property type="entry name" value="guaA_Nterm"/>
    <property type="match status" value="1"/>
</dbReference>
<dbReference type="NCBIfam" id="NF000848">
    <property type="entry name" value="PRK00074.1"/>
    <property type="match status" value="1"/>
</dbReference>
<dbReference type="SUPFAM" id="SSF52317">
    <property type="entry name" value="Class I glutamine amidotransferase-like"/>
    <property type="match status" value="1"/>
</dbReference>
<dbReference type="Pfam" id="PF02540">
    <property type="entry name" value="NAD_synthase"/>
    <property type="match status" value="1"/>
</dbReference>
<evidence type="ECO:0000256" key="10">
    <source>
        <dbReference type="ARBA" id="ARBA00031356"/>
    </source>
</evidence>
<evidence type="ECO:0000256" key="4">
    <source>
        <dbReference type="ARBA" id="ARBA00022598"/>
    </source>
</evidence>
<dbReference type="PROSITE" id="PS51553">
    <property type="entry name" value="GMPS_ATP_PPASE"/>
    <property type="match status" value="1"/>
</dbReference>
<dbReference type="EMBL" id="EAAA01001711">
    <property type="status" value="NOT_ANNOTATED_CDS"/>
    <property type="molecule type" value="Genomic_DNA"/>
</dbReference>
<evidence type="ECO:0000313" key="13">
    <source>
        <dbReference type="Ensembl" id="ENSCINP00000011812.3"/>
    </source>
</evidence>
<evidence type="ECO:0000256" key="5">
    <source>
        <dbReference type="ARBA" id="ARBA00022741"/>
    </source>
</evidence>
<dbReference type="InterPro" id="IPR014729">
    <property type="entry name" value="Rossmann-like_a/b/a_fold"/>
</dbReference>
<dbReference type="InterPro" id="IPR017926">
    <property type="entry name" value="GATASE"/>
</dbReference>
<dbReference type="SUPFAM" id="SSF52402">
    <property type="entry name" value="Adenine nucleotide alpha hydrolases-like"/>
    <property type="match status" value="1"/>
</dbReference>
<comment type="pathway">
    <text evidence="1">Purine metabolism; GMP biosynthesis; GMP from XMP (L-Gln route): step 1/1.</text>
</comment>
<dbReference type="Gene3D" id="3.30.300.10">
    <property type="match status" value="2"/>
</dbReference>
<dbReference type="Pfam" id="PF00958">
    <property type="entry name" value="GMP_synt_C"/>
    <property type="match status" value="1"/>
</dbReference>
<dbReference type="FunFam" id="3.30.300.10:FF:000008">
    <property type="entry name" value="GMP synthase [glutamine-hydrolyzing]"/>
    <property type="match status" value="1"/>
</dbReference>
<dbReference type="PRINTS" id="PR00096">
    <property type="entry name" value="GATASE"/>
</dbReference>
<dbReference type="PRINTS" id="PR00097">
    <property type="entry name" value="ANTSNTHASEII"/>
</dbReference>
<keyword evidence="8 11" id="KW-0067">ATP-binding</keyword>
<dbReference type="STRING" id="7719.ENSCINP00000011812"/>
<dbReference type="HOGENOM" id="CLU_014340_0_2_1"/>
<dbReference type="InterPro" id="IPR025777">
    <property type="entry name" value="GMPS_ATP_PPase_dom"/>
</dbReference>
<proteinExistence type="predicted"/>
<keyword evidence="7 11" id="KW-0658">Purine biosynthesis</keyword>
<reference evidence="13" key="4">
    <citation type="submission" date="2025-09" db="UniProtKB">
        <authorList>
            <consortium name="Ensembl"/>
        </authorList>
    </citation>
    <scope>IDENTIFICATION</scope>
</reference>
<keyword evidence="9" id="KW-0315">Glutamine amidotransferase</keyword>
<dbReference type="CDD" id="cd01742">
    <property type="entry name" value="GATase1_GMP_Synthase"/>
    <property type="match status" value="1"/>
</dbReference>
<accession>F6U2U3</accession>
<dbReference type="InterPro" id="IPR001674">
    <property type="entry name" value="GMP_synth_C"/>
</dbReference>
<dbReference type="InterPro" id="IPR029062">
    <property type="entry name" value="Class_I_gatase-like"/>
</dbReference>
<dbReference type="SUPFAM" id="SSF54810">
    <property type="entry name" value="GMP synthetase C-terminal dimerisation domain"/>
    <property type="match status" value="2"/>
</dbReference>
<gene>
    <name evidence="13" type="primary">LOC100176897</name>
</gene>
<dbReference type="EC" id="6.3.5.2" evidence="3"/>
<organism evidence="13 14">
    <name type="scientific">Ciona intestinalis</name>
    <name type="common">Transparent sea squirt</name>
    <name type="synonym">Ascidia intestinalis</name>
    <dbReference type="NCBI Taxonomy" id="7719"/>
    <lineage>
        <taxon>Eukaryota</taxon>
        <taxon>Metazoa</taxon>
        <taxon>Chordata</taxon>
        <taxon>Tunicata</taxon>
        <taxon>Ascidiacea</taxon>
        <taxon>Phlebobranchia</taxon>
        <taxon>Cionidae</taxon>
        <taxon>Ciona</taxon>
    </lineage>
</organism>
<dbReference type="FunFam" id="3.40.50.620:FF:000044">
    <property type="entry name" value="GMP synthase [glutamine-hydrolyzing]"/>
    <property type="match status" value="1"/>
</dbReference>
<evidence type="ECO:0000256" key="3">
    <source>
        <dbReference type="ARBA" id="ARBA00012746"/>
    </source>
</evidence>
<dbReference type="GO" id="GO:0005524">
    <property type="term" value="F:ATP binding"/>
    <property type="evidence" value="ECO:0007669"/>
    <property type="project" value="UniProtKB-UniRule"/>
</dbReference>
<dbReference type="OMA" id="IWQSFAV"/>
<protein>
    <recommendedName>
        <fullName evidence="3">GMP synthase (glutamine-hydrolyzing)</fullName>
        <ecNumber evidence="3">6.3.5.2</ecNumber>
    </recommendedName>
    <alternativeName>
        <fullName evidence="10">Glutamine amidotransferase</fullName>
    </alternativeName>
</protein>
<dbReference type="InParanoid" id="F6U2U3"/>
<dbReference type="Ensembl" id="ENSCINT00000011812.3">
    <property type="protein sequence ID" value="ENSCINP00000011812.3"/>
    <property type="gene ID" value="ENSCING00000005720.3"/>
</dbReference>
<reference evidence="13" key="3">
    <citation type="submission" date="2025-08" db="UniProtKB">
        <authorList>
            <consortium name="Ensembl"/>
        </authorList>
    </citation>
    <scope>IDENTIFICATION</scope>
</reference>
<keyword evidence="14" id="KW-1185">Reference proteome</keyword>
<dbReference type="FunFam" id="3.40.50.880:FF:000013">
    <property type="entry name" value="GMP synthase [glutamine-hydrolyzing]"/>
    <property type="match status" value="1"/>
</dbReference>
<evidence type="ECO:0000256" key="6">
    <source>
        <dbReference type="ARBA" id="ARBA00022749"/>
    </source>
</evidence>
<evidence type="ECO:0000256" key="11">
    <source>
        <dbReference type="PROSITE-ProRule" id="PRU00886"/>
    </source>
</evidence>
<evidence type="ECO:0000256" key="9">
    <source>
        <dbReference type="ARBA" id="ARBA00022962"/>
    </source>
</evidence>
<evidence type="ECO:0000256" key="1">
    <source>
        <dbReference type="ARBA" id="ARBA00005153"/>
    </source>
</evidence>
<keyword evidence="6 11" id="KW-0332">GMP biosynthesis</keyword>
<evidence type="ECO:0000313" key="14">
    <source>
        <dbReference type="Proteomes" id="UP000008144"/>
    </source>
</evidence>
<dbReference type="PANTHER" id="PTHR11922:SF2">
    <property type="entry name" value="GMP SYNTHASE [GLUTAMINE-HYDROLYZING]"/>
    <property type="match status" value="1"/>
</dbReference>
<dbReference type="AlphaFoldDB" id="F6U2U3"/>
<dbReference type="CDD" id="cd01997">
    <property type="entry name" value="GMP_synthase_C"/>
    <property type="match status" value="1"/>
</dbReference>
<keyword evidence="5 11" id="KW-0547">Nucleotide-binding</keyword>
<evidence type="ECO:0000256" key="8">
    <source>
        <dbReference type="ARBA" id="ARBA00022840"/>
    </source>
</evidence>
<feature type="binding site" evidence="11">
    <location>
        <begin position="240"/>
        <end position="246"/>
    </location>
    <ligand>
        <name>ATP</name>
        <dbReference type="ChEBI" id="CHEBI:30616"/>
    </ligand>
</feature>
<dbReference type="InterPro" id="IPR004739">
    <property type="entry name" value="GMP_synth_GATase"/>
</dbReference>
<comment type="subunit">
    <text evidence="2">Homodimer.</text>
</comment>
<dbReference type="GO" id="GO:0005829">
    <property type="term" value="C:cytosol"/>
    <property type="evidence" value="ECO:0000318"/>
    <property type="project" value="GO_Central"/>
</dbReference>
<name>F6U2U3_CIOIN</name>
<reference evidence="13" key="2">
    <citation type="journal article" date="2008" name="Genome Biol.">
        <title>Improved genome assembly and evidence-based global gene model set for the chordate Ciona intestinalis: new insight into intron and operon populations.</title>
        <authorList>
            <person name="Satou Y."/>
            <person name="Mineta K."/>
            <person name="Ogasawara M."/>
            <person name="Sasakura Y."/>
            <person name="Shoguchi E."/>
            <person name="Ueno K."/>
            <person name="Yamada L."/>
            <person name="Matsumoto J."/>
            <person name="Wasserscheid J."/>
            <person name="Dewar K."/>
            <person name="Wiley G.B."/>
            <person name="Macmil S.L."/>
            <person name="Roe B.A."/>
            <person name="Zeller R.W."/>
            <person name="Hastings K.E."/>
            <person name="Lemaire P."/>
            <person name="Lindquist E."/>
            <person name="Endo T."/>
            <person name="Hotta K."/>
            <person name="Inaba K."/>
        </authorList>
    </citation>
    <scope>NUCLEOTIDE SEQUENCE [LARGE SCALE GENOMIC DNA]</scope>
    <source>
        <strain evidence="13">wild type</strain>
    </source>
</reference>
<dbReference type="UniPathway" id="UPA00189">
    <property type="reaction ID" value="UER00296"/>
</dbReference>
<evidence type="ECO:0000256" key="2">
    <source>
        <dbReference type="ARBA" id="ARBA00011738"/>
    </source>
</evidence>